<dbReference type="InterPro" id="IPR036249">
    <property type="entry name" value="Thioredoxin-like_sf"/>
</dbReference>
<evidence type="ECO:0000256" key="5">
    <source>
        <dbReference type="ARBA" id="ARBA00073833"/>
    </source>
</evidence>
<dbReference type="FunFam" id="3.40.30.10:FF:000096">
    <property type="entry name" value="Glutathione S-transferase kappa"/>
    <property type="match status" value="2"/>
</dbReference>
<dbReference type="OrthoDB" id="4664297at2759"/>
<dbReference type="EMBL" id="ON838223">
    <property type="protein sequence ID" value="UVC41635.1"/>
    <property type="molecule type" value="mRNA"/>
</dbReference>
<comment type="similarity">
    <text evidence="1">Belongs to the GST superfamily. Kappa family.</text>
</comment>
<dbReference type="InterPro" id="IPR051924">
    <property type="entry name" value="GST_Kappa/NadH"/>
</dbReference>
<name>A0A976SHZ7_ERISI</name>
<evidence type="ECO:0000256" key="3">
    <source>
        <dbReference type="ARBA" id="ARBA00022679"/>
    </source>
</evidence>
<dbReference type="Gene3D" id="3.40.30.10">
    <property type="entry name" value="Glutaredoxin"/>
    <property type="match status" value="2"/>
</dbReference>
<sequence length="501" mass="55722">MALVTLGVVRGLGRLPSAWCPPRCLAALTTRHDKRHLTPPTMARQASTGTNKTKIELYYDVTSPFSWYAFEVLHRYKSHWDVDLHLKPVLLADIIKTIGTTPEMLRPKNPAYHLEDIRRCARYFNVPLRLEDKTYETVTGKDSLPPNLFLTAVDLLYPGLLEQASRELWMSAWSKHEDITSDEVLAAVGLAAGLTPEAVAEVKEHTSQPATKQRLEANTKELIELRAFGVPTIFTHTKKKPSMFFGSDRFHLIARDIGQTWKGPEPDAAPAKLASPAGEKKKVVLYYDVISPYAWFGFEVLTRYQAHWNIDLHLKPVLLMGVGKAAGTIAPAMKPNRAPYMTKDLIRTAAHYNVPLKMPEDVFQMMFVKGSLIPSRFLTAISLLHPSHLEEASRQLWLAVWGRDEDITTDEVLTAAGLAAGLTPEAIAEAKEHAIQPAIKEQLRAHTAEAAKHGAFGVPTILACVGEKPSLYFGSDRFPLLAQELNEPWLGPEPGALNARL</sequence>
<protein>
    <recommendedName>
        <fullName evidence="5">Glutathione S-transferase kappa 1</fullName>
        <ecNumber evidence="2">2.5.1.18</ecNumber>
    </recommendedName>
    <alternativeName>
        <fullName evidence="6">GST class-kappa</fullName>
    </alternativeName>
</protein>
<accession>A0A976SHZ7</accession>
<dbReference type="GO" id="GO:0005739">
    <property type="term" value="C:mitochondrion"/>
    <property type="evidence" value="ECO:0007669"/>
    <property type="project" value="TreeGrafter"/>
</dbReference>
<feature type="domain" description="DSBA-like thioredoxin" evidence="7">
    <location>
        <begin position="55"/>
        <end position="257"/>
    </location>
</feature>
<evidence type="ECO:0000313" key="8">
    <source>
        <dbReference type="EMBL" id="UVC41635.1"/>
    </source>
</evidence>
<dbReference type="AlphaFoldDB" id="A0A976SHZ7"/>
<dbReference type="GO" id="GO:0004364">
    <property type="term" value="F:glutathione transferase activity"/>
    <property type="evidence" value="ECO:0007669"/>
    <property type="project" value="UniProtKB-EC"/>
</dbReference>
<evidence type="ECO:0000256" key="1">
    <source>
        <dbReference type="ARBA" id="ARBA00006494"/>
    </source>
</evidence>
<reference evidence="8" key="1">
    <citation type="submission" date="2022-06" db="EMBL/GenBank/DDBJ databases">
        <authorList>
            <person name="Ren Q."/>
            <person name="Jia R."/>
        </authorList>
    </citation>
    <scope>NUCLEOTIDE SEQUENCE</scope>
</reference>
<feature type="domain" description="DSBA-like thioredoxin" evidence="7">
    <location>
        <begin position="283"/>
        <end position="485"/>
    </location>
</feature>
<dbReference type="InterPro" id="IPR001853">
    <property type="entry name" value="DSBA-like_thioredoxin_dom"/>
</dbReference>
<dbReference type="Pfam" id="PF01323">
    <property type="entry name" value="DSBA"/>
    <property type="match status" value="2"/>
</dbReference>
<dbReference type="GO" id="GO:0005777">
    <property type="term" value="C:peroxisome"/>
    <property type="evidence" value="ECO:0007669"/>
    <property type="project" value="TreeGrafter"/>
</dbReference>
<dbReference type="GO" id="GO:0004602">
    <property type="term" value="F:glutathione peroxidase activity"/>
    <property type="evidence" value="ECO:0007669"/>
    <property type="project" value="TreeGrafter"/>
</dbReference>
<dbReference type="EC" id="2.5.1.18" evidence="2"/>
<dbReference type="SUPFAM" id="SSF52833">
    <property type="entry name" value="Thioredoxin-like"/>
    <property type="match status" value="2"/>
</dbReference>
<evidence type="ECO:0000256" key="2">
    <source>
        <dbReference type="ARBA" id="ARBA00012452"/>
    </source>
</evidence>
<proteinExistence type="evidence at transcript level"/>
<organism evidence="8">
    <name type="scientific">Eriocheir sinensis</name>
    <name type="common">Chinese mitten crab</name>
    <dbReference type="NCBI Taxonomy" id="95602"/>
    <lineage>
        <taxon>Eukaryota</taxon>
        <taxon>Metazoa</taxon>
        <taxon>Ecdysozoa</taxon>
        <taxon>Arthropoda</taxon>
        <taxon>Crustacea</taxon>
        <taxon>Multicrustacea</taxon>
        <taxon>Malacostraca</taxon>
        <taxon>Eumalacostraca</taxon>
        <taxon>Eucarida</taxon>
        <taxon>Decapoda</taxon>
        <taxon>Pleocyemata</taxon>
        <taxon>Brachyura</taxon>
        <taxon>Eubrachyura</taxon>
        <taxon>Grapsoidea</taxon>
        <taxon>Varunidae</taxon>
        <taxon>Eriocheir</taxon>
    </lineage>
</organism>
<comment type="catalytic activity">
    <reaction evidence="4">
        <text>RX + glutathione = an S-substituted glutathione + a halide anion + H(+)</text>
        <dbReference type="Rhea" id="RHEA:16437"/>
        <dbReference type="ChEBI" id="CHEBI:15378"/>
        <dbReference type="ChEBI" id="CHEBI:16042"/>
        <dbReference type="ChEBI" id="CHEBI:17792"/>
        <dbReference type="ChEBI" id="CHEBI:57925"/>
        <dbReference type="ChEBI" id="CHEBI:90779"/>
        <dbReference type="EC" id="2.5.1.18"/>
    </reaction>
</comment>
<evidence type="ECO:0000256" key="6">
    <source>
        <dbReference type="ARBA" id="ARBA00083519"/>
    </source>
</evidence>
<dbReference type="PANTHER" id="PTHR42943:SF2">
    <property type="entry name" value="GLUTATHIONE S-TRANSFERASE KAPPA 1"/>
    <property type="match status" value="1"/>
</dbReference>
<keyword evidence="3" id="KW-0808">Transferase</keyword>
<dbReference type="GO" id="GO:0006749">
    <property type="term" value="P:glutathione metabolic process"/>
    <property type="evidence" value="ECO:0007669"/>
    <property type="project" value="TreeGrafter"/>
</dbReference>
<evidence type="ECO:0000256" key="4">
    <source>
        <dbReference type="ARBA" id="ARBA00047960"/>
    </source>
</evidence>
<evidence type="ECO:0000259" key="7">
    <source>
        <dbReference type="Pfam" id="PF01323"/>
    </source>
</evidence>
<dbReference type="PANTHER" id="PTHR42943">
    <property type="entry name" value="GLUTATHIONE S-TRANSFERASE KAPPA"/>
    <property type="match status" value="1"/>
</dbReference>